<dbReference type="STRING" id="210143.A0A1R3KH27"/>
<feature type="chain" id="PRO_5013204120" evidence="1">
    <location>
        <begin position="22"/>
        <end position="159"/>
    </location>
</feature>
<evidence type="ECO:0000256" key="1">
    <source>
        <dbReference type="SAM" id="SignalP"/>
    </source>
</evidence>
<organism evidence="2 3">
    <name type="scientific">Corchorus capsularis</name>
    <name type="common">Jute</name>
    <dbReference type="NCBI Taxonomy" id="210143"/>
    <lineage>
        <taxon>Eukaryota</taxon>
        <taxon>Viridiplantae</taxon>
        <taxon>Streptophyta</taxon>
        <taxon>Embryophyta</taxon>
        <taxon>Tracheophyta</taxon>
        <taxon>Spermatophyta</taxon>
        <taxon>Magnoliopsida</taxon>
        <taxon>eudicotyledons</taxon>
        <taxon>Gunneridae</taxon>
        <taxon>Pentapetalae</taxon>
        <taxon>rosids</taxon>
        <taxon>malvids</taxon>
        <taxon>Malvales</taxon>
        <taxon>Malvaceae</taxon>
        <taxon>Grewioideae</taxon>
        <taxon>Apeibeae</taxon>
        <taxon>Corchorus</taxon>
    </lineage>
</organism>
<keyword evidence="3" id="KW-1185">Reference proteome</keyword>
<dbReference type="Proteomes" id="UP000188268">
    <property type="component" value="Unassembled WGS sequence"/>
</dbReference>
<dbReference type="AlphaFoldDB" id="A0A1R3KH27"/>
<feature type="signal peptide" evidence="1">
    <location>
        <begin position="1"/>
        <end position="21"/>
    </location>
</feature>
<proteinExistence type="predicted"/>
<name>A0A1R3KH27_COCAP</name>
<dbReference type="EMBL" id="AWWV01004927">
    <property type="protein sequence ID" value="OMP06406.1"/>
    <property type="molecule type" value="Genomic_DNA"/>
</dbReference>
<gene>
    <name evidence="2" type="ORF">CCACVL1_01591</name>
</gene>
<evidence type="ECO:0000313" key="2">
    <source>
        <dbReference type="EMBL" id="OMP06406.1"/>
    </source>
</evidence>
<sequence length="159" mass="17776">MKFKLFIFLALLFAVFFLSSAEETKKLDAKEEKTDNNEVEDAKYYGCKYRCCGRYGCRCCSFAEAQLMAAAQPNDQKPVEVADEGADQFDDTKLFCRYRCCGRYGCRCCTFTGFETRPVVNPRASGKFRDKTPMQPSSLIPKPAQVAGGGKIASQAIYS</sequence>
<protein>
    <submittedName>
        <fullName evidence="2">Uncharacterized protein</fullName>
    </submittedName>
</protein>
<accession>A0A1R3KH27</accession>
<reference evidence="2 3" key="1">
    <citation type="submission" date="2013-09" db="EMBL/GenBank/DDBJ databases">
        <title>Corchorus capsularis genome sequencing.</title>
        <authorList>
            <person name="Alam M."/>
            <person name="Haque M.S."/>
            <person name="Islam M.S."/>
            <person name="Emdad E.M."/>
            <person name="Islam M.M."/>
            <person name="Ahmed B."/>
            <person name="Halim A."/>
            <person name="Hossen Q.M.M."/>
            <person name="Hossain M.Z."/>
            <person name="Ahmed R."/>
            <person name="Khan M.M."/>
            <person name="Islam R."/>
            <person name="Rashid M.M."/>
            <person name="Khan S.A."/>
            <person name="Rahman M.S."/>
            <person name="Alam M."/>
        </authorList>
    </citation>
    <scope>NUCLEOTIDE SEQUENCE [LARGE SCALE GENOMIC DNA]</scope>
    <source>
        <strain evidence="3">cv. CVL-1</strain>
        <tissue evidence="2">Whole seedling</tissue>
    </source>
</reference>
<comment type="caution">
    <text evidence="2">The sequence shown here is derived from an EMBL/GenBank/DDBJ whole genome shotgun (WGS) entry which is preliminary data.</text>
</comment>
<evidence type="ECO:0000313" key="3">
    <source>
        <dbReference type="Proteomes" id="UP000188268"/>
    </source>
</evidence>
<feature type="non-terminal residue" evidence="2">
    <location>
        <position position="159"/>
    </location>
</feature>
<keyword evidence="1" id="KW-0732">Signal</keyword>
<dbReference type="Gramene" id="OMP06406">
    <property type="protein sequence ID" value="OMP06406"/>
    <property type="gene ID" value="CCACVL1_01591"/>
</dbReference>